<name>A0A1M4X967_9FIRM</name>
<feature type="domain" description="DUF2154" evidence="2">
    <location>
        <begin position="91"/>
        <end position="176"/>
    </location>
</feature>
<reference evidence="3 4" key="1">
    <citation type="submission" date="2016-11" db="EMBL/GenBank/DDBJ databases">
        <authorList>
            <person name="Jaros S."/>
            <person name="Januszkiewicz K."/>
            <person name="Wedrychowicz H."/>
        </authorList>
    </citation>
    <scope>NUCLEOTIDE SEQUENCE [LARGE SCALE GENOMIC DNA]</scope>
    <source>
        <strain evidence="3 4">DSM 14828</strain>
    </source>
</reference>
<dbReference type="Proteomes" id="UP000184251">
    <property type="component" value="Unassembled WGS sequence"/>
</dbReference>
<evidence type="ECO:0000259" key="2">
    <source>
        <dbReference type="Pfam" id="PF17115"/>
    </source>
</evidence>
<proteinExistence type="predicted"/>
<keyword evidence="1" id="KW-0472">Membrane</keyword>
<protein>
    <recommendedName>
        <fullName evidence="2">DUF2154 domain-containing protein</fullName>
    </recommendedName>
</protein>
<feature type="transmembrane region" description="Helical" evidence="1">
    <location>
        <begin position="17"/>
        <end position="36"/>
    </location>
</feature>
<evidence type="ECO:0000313" key="3">
    <source>
        <dbReference type="EMBL" id="SHE90058.1"/>
    </source>
</evidence>
<dbReference type="EMBL" id="FQTU01000009">
    <property type="protein sequence ID" value="SHE90058.1"/>
    <property type="molecule type" value="Genomic_DNA"/>
</dbReference>
<dbReference type="InterPro" id="IPR031346">
    <property type="entry name" value="DUF2154_N"/>
</dbReference>
<keyword evidence="4" id="KW-1185">Reference proteome</keyword>
<organism evidence="3 4">
    <name type="scientific">Alkalibacter saccharofermentans DSM 14828</name>
    <dbReference type="NCBI Taxonomy" id="1120975"/>
    <lineage>
        <taxon>Bacteria</taxon>
        <taxon>Bacillati</taxon>
        <taxon>Bacillota</taxon>
        <taxon>Clostridia</taxon>
        <taxon>Eubacteriales</taxon>
        <taxon>Eubacteriaceae</taxon>
        <taxon>Alkalibacter</taxon>
    </lineage>
</organism>
<accession>A0A1M4X967</accession>
<dbReference type="Pfam" id="PF17115">
    <property type="entry name" value="Toast_rack_N"/>
    <property type="match status" value="1"/>
</dbReference>
<feature type="transmembrane region" description="Helical" evidence="1">
    <location>
        <begin position="43"/>
        <end position="62"/>
    </location>
</feature>
<dbReference type="STRING" id="1120975.SAMN02746064_01440"/>
<gene>
    <name evidence="3" type="ORF">SAMN02746064_01440</name>
</gene>
<evidence type="ECO:0000313" key="4">
    <source>
        <dbReference type="Proteomes" id="UP000184251"/>
    </source>
</evidence>
<keyword evidence="1" id="KW-0812">Transmembrane</keyword>
<sequence>MNNINLFDFSVRYLFNAFWKLWPLIIVVAGAGLILNNKTADRALWLVFFLVIIGYAFFLQYGNPFSNNIDGNITDNRNNIQDNRYYPLSSEDQKGNLNLNIGATRFTVTAIEFDNLIEVDSNIENLRIDVTDSGTHTAANIRNSGDLMNIGGVSNNTLDVFINNTVPWDLKVNCGAVDGSMDLSEIASENIDVSIGAGKLALTLGNNASNQNLKLNAGVSEIEIHIPESSAVKISFKGALNSTNIDSLGLSRQDNTYVSDNFDSAENKIEMDIEIGLGKLDFEFY</sequence>
<keyword evidence="1" id="KW-1133">Transmembrane helix</keyword>
<dbReference type="AlphaFoldDB" id="A0A1M4X967"/>
<evidence type="ECO:0000256" key="1">
    <source>
        <dbReference type="SAM" id="Phobius"/>
    </source>
</evidence>